<organism evidence="2 3">
    <name type="scientific">Candidatus Portnoybacteria bacterium RBG_19FT_COMBO_36_7</name>
    <dbReference type="NCBI Taxonomy" id="1801992"/>
    <lineage>
        <taxon>Bacteria</taxon>
        <taxon>Candidatus Portnoyibacteriota</taxon>
    </lineage>
</organism>
<name>A0A1G2F7V8_9BACT</name>
<gene>
    <name evidence="2" type="ORF">A2Y98_02370</name>
</gene>
<reference evidence="2 3" key="1">
    <citation type="journal article" date="2016" name="Nat. Commun.">
        <title>Thousands of microbial genomes shed light on interconnected biogeochemical processes in an aquifer system.</title>
        <authorList>
            <person name="Anantharaman K."/>
            <person name="Brown C.T."/>
            <person name="Hug L.A."/>
            <person name="Sharon I."/>
            <person name="Castelle C.J."/>
            <person name="Probst A.J."/>
            <person name="Thomas B.C."/>
            <person name="Singh A."/>
            <person name="Wilkins M.J."/>
            <person name="Karaoz U."/>
            <person name="Brodie E.L."/>
            <person name="Williams K.H."/>
            <person name="Hubbard S.S."/>
            <person name="Banfield J.F."/>
        </authorList>
    </citation>
    <scope>NUCLEOTIDE SEQUENCE [LARGE SCALE GENOMIC DNA]</scope>
</reference>
<dbReference type="STRING" id="1801992.A2Y98_02370"/>
<feature type="transmembrane region" description="Helical" evidence="1">
    <location>
        <begin position="171"/>
        <end position="192"/>
    </location>
</feature>
<comment type="caution">
    <text evidence="2">The sequence shown here is derived from an EMBL/GenBank/DDBJ whole genome shotgun (WGS) entry which is preliminary data.</text>
</comment>
<evidence type="ECO:0000256" key="1">
    <source>
        <dbReference type="SAM" id="Phobius"/>
    </source>
</evidence>
<dbReference type="Proteomes" id="UP000179099">
    <property type="component" value="Unassembled WGS sequence"/>
</dbReference>
<dbReference type="EMBL" id="MHMW01000018">
    <property type="protein sequence ID" value="OGZ34155.1"/>
    <property type="molecule type" value="Genomic_DNA"/>
</dbReference>
<evidence type="ECO:0000313" key="3">
    <source>
        <dbReference type="Proteomes" id="UP000179099"/>
    </source>
</evidence>
<evidence type="ECO:0000313" key="2">
    <source>
        <dbReference type="EMBL" id="OGZ34155.1"/>
    </source>
</evidence>
<dbReference type="AlphaFoldDB" id="A0A1G2F7V8"/>
<sequence>MDFKKLYLIIKKNLRFLLIFTGVVVILVEAFFVWQSRGYDVSLAISVYSKISQPTQDYQYDGYWSVKAADEFSNTVSQWVSSPEVVNAVYQKAQVAPVKSLLGRPLKAQKMAPQYVAAEFMVKSPGDGGKIGQALVSVLQEKADLASKNSGNVVFTILGGEPQVTKNQANFILDGLLALLGGVILGILFVLLKEDDNWN</sequence>
<feature type="transmembrane region" description="Helical" evidence="1">
    <location>
        <begin position="14"/>
        <end position="34"/>
    </location>
</feature>
<keyword evidence="1" id="KW-0812">Transmembrane</keyword>
<evidence type="ECO:0008006" key="4">
    <source>
        <dbReference type="Google" id="ProtNLM"/>
    </source>
</evidence>
<keyword evidence="1" id="KW-1133">Transmembrane helix</keyword>
<protein>
    <recommendedName>
        <fullName evidence="4">Polysaccharide chain length determinant N-terminal domain-containing protein</fullName>
    </recommendedName>
</protein>
<proteinExistence type="predicted"/>
<accession>A0A1G2F7V8</accession>
<keyword evidence="1" id="KW-0472">Membrane</keyword>